<evidence type="ECO:0000256" key="7">
    <source>
        <dbReference type="ARBA" id="ARBA00022989"/>
    </source>
</evidence>
<name>A0A3L9DPK8_9STRE</name>
<keyword evidence="9" id="KW-0564">Palmitate</keyword>
<dbReference type="InterPro" id="IPR023060">
    <property type="entry name" value="YidC/YidC1/YidC2_Firmicutes"/>
</dbReference>
<dbReference type="HAMAP" id="MF_01811">
    <property type="entry name" value="YidC_type2"/>
    <property type="match status" value="1"/>
</dbReference>
<evidence type="ECO:0000256" key="12">
    <source>
        <dbReference type="HAMAP-Rule" id="MF_01811"/>
    </source>
</evidence>
<feature type="transmembrane region" description="Helical" evidence="12">
    <location>
        <begin position="70"/>
        <end position="90"/>
    </location>
</feature>
<dbReference type="GO" id="GO:0051205">
    <property type="term" value="P:protein insertion into membrane"/>
    <property type="evidence" value="ECO:0007669"/>
    <property type="project" value="TreeGrafter"/>
</dbReference>
<evidence type="ECO:0000256" key="11">
    <source>
        <dbReference type="ARBA" id="ARBA00023288"/>
    </source>
</evidence>
<keyword evidence="3 12" id="KW-1003">Cell membrane</keyword>
<feature type="transmembrane region" description="Helical" evidence="12">
    <location>
        <begin position="213"/>
        <end position="238"/>
    </location>
</feature>
<protein>
    <recommendedName>
        <fullName evidence="12">Membrane protein insertase YidC</fullName>
    </recommendedName>
    <alternativeName>
        <fullName evidence="12">Foldase YidC</fullName>
    </alternativeName>
    <alternativeName>
        <fullName evidence="12">Membrane integrase YidC</fullName>
    </alternativeName>
    <alternativeName>
        <fullName evidence="12">Membrane protein YidC</fullName>
    </alternativeName>
</protein>
<dbReference type="PRINTS" id="PR00701">
    <property type="entry name" value="60KDINNERMP"/>
</dbReference>
<evidence type="ECO:0000256" key="8">
    <source>
        <dbReference type="ARBA" id="ARBA00023136"/>
    </source>
</evidence>
<dbReference type="PANTHER" id="PTHR12428">
    <property type="entry name" value="OXA1"/>
    <property type="match status" value="1"/>
</dbReference>
<evidence type="ECO:0000313" key="15">
    <source>
        <dbReference type="Proteomes" id="UP000279194"/>
    </source>
</evidence>
<dbReference type="Pfam" id="PF02096">
    <property type="entry name" value="60KD_IMP"/>
    <property type="match status" value="1"/>
</dbReference>
<dbReference type="InterPro" id="IPR001708">
    <property type="entry name" value="YidC/ALB3/OXA1/COX18"/>
</dbReference>
<comment type="caution">
    <text evidence="14">The sequence shown here is derived from an EMBL/GenBank/DDBJ whole genome shotgun (WGS) entry which is preliminary data.</text>
</comment>
<keyword evidence="7 12" id="KW-1133">Transmembrane helix</keyword>
<dbReference type="Proteomes" id="UP000279194">
    <property type="component" value="Unassembled WGS sequence"/>
</dbReference>
<evidence type="ECO:0000256" key="2">
    <source>
        <dbReference type="ARBA" id="ARBA00022448"/>
    </source>
</evidence>
<feature type="transmembrane region" description="Helical" evidence="12">
    <location>
        <begin position="144"/>
        <end position="162"/>
    </location>
</feature>
<evidence type="ECO:0000256" key="9">
    <source>
        <dbReference type="ARBA" id="ARBA00023139"/>
    </source>
</evidence>
<evidence type="ECO:0000256" key="4">
    <source>
        <dbReference type="ARBA" id="ARBA00022692"/>
    </source>
</evidence>
<dbReference type="OrthoDB" id="9780552at2"/>
<dbReference type="InterPro" id="IPR028055">
    <property type="entry name" value="YidC/Oxa/ALB_C"/>
</dbReference>
<dbReference type="AlphaFoldDB" id="A0A3L9DPK8"/>
<evidence type="ECO:0000259" key="13">
    <source>
        <dbReference type="Pfam" id="PF02096"/>
    </source>
</evidence>
<dbReference type="GO" id="GO:0032977">
    <property type="term" value="F:membrane insertase activity"/>
    <property type="evidence" value="ECO:0007669"/>
    <property type="project" value="InterPro"/>
</dbReference>
<keyword evidence="8 12" id="KW-0472">Membrane</keyword>
<gene>
    <name evidence="12" type="primary">yidC</name>
    <name evidence="14" type="ORF">EAF07_05655</name>
</gene>
<evidence type="ECO:0000256" key="1">
    <source>
        <dbReference type="ARBA" id="ARBA00004651"/>
    </source>
</evidence>
<evidence type="ECO:0000256" key="3">
    <source>
        <dbReference type="ARBA" id="ARBA00022475"/>
    </source>
</evidence>
<feature type="transmembrane region" description="Helical" evidence="12">
    <location>
        <begin position="182"/>
        <end position="201"/>
    </location>
</feature>
<evidence type="ECO:0000256" key="10">
    <source>
        <dbReference type="ARBA" id="ARBA00023186"/>
    </source>
</evidence>
<sequence>MTQDLIVIRKEIKVNRKLRFSGLMLAGGVLLSACSRNPQDMAPITAESTGFWAKLVYLFAQAIDGLSFGHIGVGIILFTILIRTVLLPLYNMQIKSSRKMQELQPKLRELQKQYSGKDNESRLALTEATNALYKAEGVNPYTSMWPLFIQLPLMIALYQALLRVEFLKEGSFLWFKLAEPDHLFILPVLAAAFTFLSTWLTNKGVREKNVAMTIMSVVAPIMILMVSLNIASGVSLYWTVSNAYQVVQTLLFNNPFKLIAEREQLAQAEKEKEARIRRAKKKAHRRK</sequence>
<dbReference type="EMBL" id="RCVM01000009">
    <property type="protein sequence ID" value="RLY03261.1"/>
    <property type="molecule type" value="Genomic_DNA"/>
</dbReference>
<comment type="function">
    <text evidence="12">Required for the insertion and/or proper folding and/or complex formation of integral membrane proteins into the membrane. Involved in integration of membrane proteins that insert both dependently and independently of the Sec translocase complex, as well as at least some lipoproteins.</text>
</comment>
<dbReference type="CDD" id="cd20070">
    <property type="entry name" value="5TM_YidC_Alb3"/>
    <property type="match status" value="1"/>
</dbReference>
<keyword evidence="15" id="KW-1185">Reference proteome</keyword>
<dbReference type="PANTHER" id="PTHR12428:SF65">
    <property type="entry name" value="CYTOCHROME C OXIDASE ASSEMBLY PROTEIN COX18, MITOCHONDRIAL"/>
    <property type="match status" value="1"/>
</dbReference>
<reference evidence="14 15" key="1">
    <citation type="submission" date="2018-10" db="EMBL/GenBank/DDBJ databases">
        <title>Streptococcus hillyeri sp. nov., isolated from equine tracheal sample.</title>
        <authorList>
            <person name="Macfadyen A.C."/>
            <person name="Waller A."/>
            <person name="Paterson G.K."/>
        </authorList>
    </citation>
    <scope>NUCLEOTIDE SEQUENCE [LARGE SCALE GENOMIC DNA]</scope>
    <source>
        <strain evidence="14 15">28462</strain>
    </source>
</reference>
<dbReference type="GO" id="GO:0015031">
    <property type="term" value="P:protein transport"/>
    <property type="evidence" value="ECO:0007669"/>
    <property type="project" value="UniProtKB-KW"/>
</dbReference>
<keyword evidence="4 12" id="KW-0812">Transmembrane</keyword>
<accession>A0A3L9DPK8</accession>
<evidence type="ECO:0000313" key="14">
    <source>
        <dbReference type="EMBL" id="RLY03261.1"/>
    </source>
</evidence>
<organism evidence="14 15">
    <name type="scientific">Streptococcus hillyeri</name>
    <dbReference type="NCBI Taxonomy" id="2282420"/>
    <lineage>
        <taxon>Bacteria</taxon>
        <taxon>Bacillati</taxon>
        <taxon>Bacillota</taxon>
        <taxon>Bacilli</taxon>
        <taxon>Lactobacillales</taxon>
        <taxon>Streptococcaceae</taxon>
        <taxon>Streptococcus</taxon>
    </lineage>
</organism>
<evidence type="ECO:0000256" key="5">
    <source>
        <dbReference type="ARBA" id="ARBA00022729"/>
    </source>
</evidence>
<dbReference type="NCBIfam" id="TIGR03592">
    <property type="entry name" value="yidC_oxa1_cterm"/>
    <property type="match status" value="1"/>
</dbReference>
<keyword evidence="2 12" id="KW-0813">Transport</keyword>
<comment type="similarity">
    <text evidence="12">Belongs to the OXA1/ALB3/YidC family. Type 2 subfamily.</text>
</comment>
<feature type="domain" description="Membrane insertase YidC/Oxa/ALB C-terminal" evidence="13">
    <location>
        <begin position="72"/>
        <end position="253"/>
    </location>
</feature>
<dbReference type="GO" id="GO:0005886">
    <property type="term" value="C:plasma membrane"/>
    <property type="evidence" value="ECO:0007669"/>
    <property type="project" value="UniProtKB-SubCell"/>
</dbReference>
<dbReference type="InterPro" id="IPR047196">
    <property type="entry name" value="YidC_ALB_C"/>
</dbReference>
<keyword evidence="5 12" id="KW-0732">Signal</keyword>
<evidence type="ECO:0000256" key="6">
    <source>
        <dbReference type="ARBA" id="ARBA00022927"/>
    </source>
</evidence>
<comment type="subcellular location">
    <subcellularLocation>
        <location evidence="1 12">Cell membrane</location>
        <topology evidence="1 12">Multi-pass membrane protein</topology>
    </subcellularLocation>
</comment>
<keyword evidence="6 12" id="KW-0653">Protein transport</keyword>
<keyword evidence="10 12" id="KW-0143">Chaperone</keyword>
<proteinExistence type="inferred from homology"/>
<keyword evidence="11" id="KW-0449">Lipoprotein</keyword>